<accession>A0A6C0K658</accession>
<organism evidence="1">
    <name type="scientific">viral metagenome</name>
    <dbReference type="NCBI Taxonomy" id="1070528"/>
    <lineage>
        <taxon>unclassified sequences</taxon>
        <taxon>metagenomes</taxon>
        <taxon>organismal metagenomes</taxon>
    </lineage>
</organism>
<protein>
    <submittedName>
        <fullName evidence="1">Uncharacterized protein</fullName>
    </submittedName>
</protein>
<dbReference type="EMBL" id="MN740786">
    <property type="protein sequence ID" value="QHU11574.1"/>
    <property type="molecule type" value="Genomic_DNA"/>
</dbReference>
<proteinExistence type="predicted"/>
<dbReference type="AlphaFoldDB" id="A0A6C0K658"/>
<name>A0A6C0K658_9ZZZZ</name>
<reference evidence="1" key="1">
    <citation type="journal article" date="2020" name="Nature">
        <title>Giant virus diversity and host interactions through global metagenomics.</title>
        <authorList>
            <person name="Schulz F."/>
            <person name="Roux S."/>
            <person name="Paez-Espino D."/>
            <person name="Jungbluth S."/>
            <person name="Walsh D.A."/>
            <person name="Denef V.J."/>
            <person name="McMahon K.D."/>
            <person name="Konstantinidis K.T."/>
            <person name="Eloe-Fadrosh E.A."/>
            <person name="Kyrpides N.C."/>
            <person name="Woyke T."/>
        </authorList>
    </citation>
    <scope>NUCLEOTIDE SEQUENCE</scope>
    <source>
        <strain evidence="1">GVMAG-S-1101169-75</strain>
    </source>
</reference>
<sequence length="360" mass="41748">MEKIDFIDFIGLMKEVLGPTMPRMIRSTLLKSNILRSVNPKDLPEDTGDLLLEAARRCYLRIFPRALSTDLPSGYEDANGGIYFTNTEPIEDSFIPTHQSTITEDETGDNELLIPIRVFTQGRKTVWFFTPKEIVNIIHQALSFVEAKVMIVSTPINHNYHQHNFIWDPEISHLFPSDYNHEEFNQQQIRSIFSQLLLANAFRPGGPVSQYPDVLAFFMNFEDLYQNYGQFLKDQKKKKNIKYEITRFLGDFFKKKGLIFKYTIVPNWTCSKGHVNKMDYDIELVNESTGEVINVYKNQRVQQPPIPVCQKCKTPKRADVEGSGSAGEGSVQDIRWEFIGRLKKDFRISRKFFPFFSSRT</sequence>
<evidence type="ECO:0000313" key="1">
    <source>
        <dbReference type="EMBL" id="QHU11574.1"/>
    </source>
</evidence>